<dbReference type="EMBL" id="CAJOBE010001491">
    <property type="protein sequence ID" value="CAF3748874.1"/>
    <property type="molecule type" value="Genomic_DNA"/>
</dbReference>
<feature type="binding site" evidence="7">
    <location>
        <position position="205"/>
    </location>
    <ligand>
        <name>substrate</name>
    </ligand>
</feature>
<evidence type="ECO:0000256" key="1">
    <source>
        <dbReference type="ARBA" id="ARBA00000464"/>
    </source>
</evidence>
<dbReference type="SUPFAM" id="SSF53254">
    <property type="entry name" value="Phosphoglycerate mutase-like"/>
    <property type="match status" value="1"/>
</dbReference>
<dbReference type="GO" id="GO:0004331">
    <property type="term" value="F:fructose-2,6-bisphosphate 2-phosphatase activity"/>
    <property type="evidence" value="ECO:0007669"/>
    <property type="project" value="UniProtKB-EC"/>
</dbReference>
<evidence type="ECO:0000256" key="7">
    <source>
        <dbReference type="PIRSR" id="PIRSR613078-2"/>
    </source>
</evidence>
<dbReference type="GO" id="GO:0043456">
    <property type="term" value="P:regulation of pentose-phosphate shunt"/>
    <property type="evidence" value="ECO:0007669"/>
    <property type="project" value="TreeGrafter"/>
</dbReference>
<dbReference type="Gene3D" id="3.40.50.1240">
    <property type="entry name" value="Phosphoglycerate mutase-like"/>
    <property type="match status" value="1"/>
</dbReference>
<comment type="catalytic activity">
    <reaction evidence="1">
        <text>beta-D-fructose 2,6-bisphosphate + H2O = beta-D-fructose 6-phosphate + phosphate</text>
        <dbReference type="Rhea" id="RHEA:17289"/>
        <dbReference type="ChEBI" id="CHEBI:15377"/>
        <dbReference type="ChEBI" id="CHEBI:43474"/>
        <dbReference type="ChEBI" id="CHEBI:57634"/>
        <dbReference type="ChEBI" id="CHEBI:58579"/>
        <dbReference type="EC" id="3.1.3.46"/>
    </reaction>
</comment>
<dbReference type="GO" id="GO:0045820">
    <property type="term" value="P:negative regulation of glycolytic process"/>
    <property type="evidence" value="ECO:0007669"/>
    <property type="project" value="TreeGrafter"/>
</dbReference>
<dbReference type="AlphaFoldDB" id="A0A818Y307"/>
<dbReference type="CDD" id="cd07067">
    <property type="entry name" value="HP_PGM_like"/>
    <property type="match status" value="1"/>
</dbReference>
<dbReference type="PROSITE" id="PS00175">
    <property type="entry name" value="PG_MUTASE"/>
    <property type="match status" value="1"/>
</dbReference>
<dbReference type="SMART" id="SM00855">
    <property type="entry name" value="PGAM"/>
    <property type="match status" value="1"/>
</dbReference>
<comment type="caution">
    <text evidence="10">The sequence shown here is derived from an EMBL/GenBank/DDBJ whole genome shotgun (WGS) entry which is preliminary data.</text>
</comment>
<proteinExistence type="inferred from homology"/>
<feature type="active site" description="Proton donor/acceptor" evidence="6">
    <location>
        <position position="229"/>
    </location>
</feature>
<dbReference type="InterPro" id="IPR001345">
    <property type="entry name" value="PG/BPGM_mutase_AS"/>
</dbReference>
<dbReference type="InterPro" id="IPR051695">
    <property type="entry name" value="Phosphoglycerate_Mutase"/>
</dbReference>
<organism evidence="10 11">
    <name type="scientific">Rotaria sordida</name>
    <dbReference type="NCBI Taxonomy" id="392033"/>
    <lineage>
        <taxon>Eukaryota</taxon>
        <taxon>Metazoa</taxon>
        <taxon>Spiralia</taxon>
        <taxon>Gnathifera</taxon>
        <taxon>Rotifera</taxon>
        <taxon>Eurotatoria</taxon>
        <taxon>Bdelloidea</taxon>
        <taxon>Philodinida</taxon>
        <taxon>Philodinidae</taxon>
        <taxon>Rotaria</taxon>
    </lineage>
</organism>
<dbReference type="InterPro" id="IPR029033">
    <property type="entry name" value="His_PPase_superfam"/>
</dbReference>
<gene>
    <name evidence="10" type="ORF">FNK824_LOCUS12125</name>
    <name evidence="9" type="ORF">SEV965_LOCUS15731</name>
</gene>
<evidence type="ECO:0000313" key="9">
    <source>
        <dbReference type="EMBL" id="CAF1098242.1"/>
    </source>
</evidence>
<dbReference type="InterPro" id="IPR013078">
    <property type="entry name" value="His_Pase_superF_clade-1"/>
</dbReference>
<reference evidence="10" key="1">
    <citation type="submission" date="2021-02" db="EMBL/GenBank/DDBJ databases">
        <authorList>
            <person name="Nowell W R."/>
        </authorList>
    </citation>
    <scope>NUCLEOTIDE SEQUENCE</scope>
</reference>
<evidence type="ECO:0000259" key="8">
    <source>
        <dbReference type="Pfam" id="PF22088"/>
    </source>
</evidence>
<evidence type="ECO:0000256" key="2">
    <source>
        <dbReference type="ARBA" id="ARBA00022801"/>
    </source>
</evidence>
<keyword evidence="2" id="KW-0378">Hydrolase</keyword>
<evidence type="ECO:0000256" key="4">
    <source>
        <dbReference type="ARBA" id="ARBA00040907"/>
    </source>
</evidence>
<dbReference type="PANTHER" id="PTHR46517">
    <property type="entry name" value="FRUCTOSE-2,6-BISPHOSPHATASE TIGAR"/>
    <property type="match status" value="1"/>
</dbReference>
<feature type="binding site" evidence="7">
    <location>
        <begin position="155"/>
        <end position="162"/>
    </location>
    <ligand>
        <name>substrate</name>
    </ligand>
</feature>
<evidence type="ECO:0000313" key="11">
    <source>
        <dbReference type="Proteomes" id="UP000663874"/>
    </source>
</evidence>
<dbReference type="EMBL" id="CAJNOU010000833">
    <property type="protein sequence ID" value="CAF1098242.1"/>
    <property type="molecule type" value="Genomic_DNA"/>
</dbReference>
<dbReference type="PANTHER" id="PTHR46517:SF1">
    <property type="entry name" value="FRUCTOSE-2,6-BISPHOSPHATASE TIGAR"/>
    <property type="match status" value="1"/>
</dbReference>
<dbReference type="InterPro" id="IPR054312">
    <property type="entry name" value="LPG0439_HIT-like"/>
</dbReference>
<name>A0A818Y307_9BILA</name>
<evidence type="ECO:0000256" key="3">
    <source>
        <dbReference type="ARBA" id="ARBA00038362"/>
    </source>
</evidence>
<comment type="similarity">
    <text evidence="3">Belongs to the phosphoglycerate mutase family.</text>
</comment>
<evidence type="ECO:0000256" key="5">
    <source>
        <dbReference type="ARBA" id="ARBA00042275"/>
    </source>
</evidence>
<dbReference type="Pfam" id="PF00300">
    <property type="entry name" value="His_Phos_1"/>
    <property type="match status" value="1"/>
</dbReference>
<feature type="active site" description="Tele-phosphohistidine intermediate" evidence="6">
    <location>
        <position position="156"/>
    </location>
</feature>
<dbReference type="Proteomes" id="UP000663874">
    <property type="component" value="Unassembled WGS sequence"/>
</dbReference>
<protein>
    <recommendedName>
        <fullName evidence="4">Fructose-2,6-bisphosphatase TIGAR</fullName>
    </recommendedName>
    <alternativeName>
        <fullName evidence="5">TP53-induced glycolysis and apoptosis regulator</fullName>
    </alternativeName>
</protein>
<dbReference type="SUPFAM" id="SSF52047">
    <property type="entry name" value="RNI-like"/>
    <property type="match status" value="1"/>
</dbReference>
<feature type="domain" description="LPG0439 HIT-related" evidence="8">
    <location>
        <begin position="1"/>
        <end position="124"/>
    </location>
</feature>
<evidence type="ECO:0000256" key="6">
    <source>
        <dbReference type="PIRSR" id="PIRSR613078-1"/>
    </source>
</evidence>
<dbReference type="GO" id="GO:0005829">
    <property type="term" value="C:cytosol"/>
    <property type="evidence" value="ECO:0007669"/>
    <property type="project" value="TreeGrafter"/>
</dbReference>
<dbReference type="Pfam" id="PF22088">
    <property type="entry name" value="HIT-like"/>
    <property type="match status" value="1"/>
</dbReference>
<evidence type="ECO:0000313" key="10">
    <source>
        <dbReference type="EMBL" id="CAF3748874.1"/>
    </source>
</evidence>
<accession>A0A818Y307</accession>
<sequence length="893" mass="105650">MISTINRDYTSTERIGLALTMALVTEAYSRIVPIAQNAVTGNNTRLFDPKKGTLQLDIPEEPSFLHGHVFGYGDPERKYIEDVQLDDPILRILFDINASSPQESDHDKQVSWNSDEMNKVVRRLETEIENIRDTYKVHGLTIITRNSFMDIYIVRHGETDWNAQKRLQGHTDIPLSAQGKLQAYQLKEKFADIHFSKIFSSDLIRARSTAELIRSSNKLPIIETLLLRERCMGTWEGRLAGELNLHLQQTVDLDKFTQKEYLSFRWDDTAESYSDAYQRIQTFIRSMAFSPSMNDDPILLSSHGESLANELLLYLFEFLDGIHLFRAFHNLNSRFNHLLFIHFRAYRFDFRSISKYEFDIICQYYLPSIIDQIISLTISDDDETPNQSEIFLSYNFTLDKFIHLQSLTLYSIQSFDQLDQLIFQCCQLPYLTHLYMIDGYNDGRKNDIQFLINNIWSLPKLYYFYLNYHSSSKIWLNKISIISLSIEKLFIENITCTLQDLSHLFKYTPSLRYLNTTIHFNFDDEQIPIVTLSSITSLKLTFESSVPVMINLFQMLPNLYSLTLKTMDIYLSGNRWKKILMKYLTKLKIFQLRMYFEFSHKKNIDEQLNKLIDTYRNSFWIEKHQWFIQCDCIPFGTYYHGILYTLPYVFDTFVFYDILKSKYTCPYENHYWSYKRVNCLQYMIYNTNTINYLNSLPIQFPNIQHLKISIPFDDKFWSYIPSLHRLTTLEVILSENYTQYQLQTLLNLSPCLYSLKFFYSIDLNVSLEQIICPSIRCLNFITKFSSNITYFNTIECNTLAYSQLGRQCEVLLIKVENRTNILDLIKTMNNLRSLIFQCKDDKWNHKDISSNNDELIEWLHMCLPSTYSIIRDKNDMSIIRIWINKNENNTFLS</sequence>
<dbReference type="Proteomes" id="UP000663889">
    <property type="component" value="Unassembled WGS sequence"/>
</dbReference>